<feature type="region of interest" description="Disordered" evidence="1">
    <location>
        <begin position="1"/>
        <end position="199"/>
    </location>
</feature>
<organism evidence="2">
    <name type="scientific">hydrothermal vent metagenome</name>
    <dbReference type="NCBI Taxonomy" id="652676"/>
    <lineage>
        <taxon>unclassified sequences</taxon>
        <taxon>metagenomes</taxon>
        <taxon>ecological metagenomes</taxon>
    </lineage>
</organism>
<evidence type="ECO:0000313" key="2">
    <source>
        <dbReference type="EMBL" id="VAX28273.1"/>
    </source>
</evidence>
<dbReference type="AlphaFoldDB" id="A0A3B1CUJ7"/>
<evidence type="ECO:0000256" key="1">
    <source>
        <dbReference type="SAM" id="MobiDB-lite"/>
    </source>
</evidence>
<gene>
    <name evidence="2" type="ORF">MNBD_NITROSPINAE05-591</name>
</gene>
<feature type="compositionally biased region" description="Polar residues" evidence="1">
    <location>
        <begin position="159"/>
        <end position="199"/>
    </location>
</feature>
<reference evidence="2" key="1">
    <citation type="submission" date="2018-06" db="EMBL/GenBank/DDBJ databases">
        <authorList>
            <person name="Zhirakovskaya E."/>
        </authorList>
    </citation>
    <scope>NUCLEOTIDE SEQUENCE</scope>
</reference>
<feature type="compositionally biased region" description="Low complexity" evidence="1">
    <location>
        <begin position="31"/>
        <end position="44"/>
    </location>
</feature>
<accession>A0A3B1CUJ7</accession>
<proteinExistence type="predicted"/>
<feature type="compositionally biased region" description="Polar residues" evidence="1">
    <location>
        <begin position="1"/>
        <end position="10"/>
    </location>
</feature>
<feature type="compositionally biased region" description="Basic and acidic residues" evidence="1">
    <location>
        <begin position="115"/>
        <end position="138"/>
    </location>
</feature>
<sequence length="199" mass="22157">MAQVSNSTDGIQEAVRSLQPQNSRQSEQATQRSSEQAESNSQSQTRQTEDRVVISQEALTENREARSSAGENTQRNRTETQGNAEVNSRIKEAARENNNAEAQLRKFQDQNNNKVRIEPRKVSESVDEIKGQRERAASAKETVFETPSQRIIQEDDSAQTRPARSSENNARTEGAESNRQTPSPASVQTQTGQNVDDVI</sequence>
<feature type="compositionally biased region" description="Polar residues" evidence="1">
    <location>
        <begin position="18"/>
        <end position="30"/>
    </location>
</feature>
<feature type="compositionally biased region" description="Polar residues" evidence="1">
    <location>
        <begin position="69"/>
        <end position="86"/>
    </location>
</feature>
<protein>
    <submittedName>
        <fullName evidence="2">Uncharacterized protein</fullName>
    </submittedName>
</protein>
<dbReference type="EMBL" id="UOGG01000056">
    <property type="protein sequence ID" value="VAX28273.1"/>
    <property type="molecule type" value="Genomic_DNA"/>
</dbReference>
<name>A0A3B1CUJ7_9ZZZZ</name>